<gene>
    <name evidence="2" type="ORF">BSK52_11850</name>
</gene>
<organism evidence="2 3">
    <name type="scientific">Paenibacillus odorifer</name>
    <dbReference type="NCBI Taxonomy" id="189426"/>
    <lineage>
        <taxon>Bacteria</taxon>
        <taxon>Bacillati</taxon>
        <taxon>Bacillota</taxon>
        <taxon>Bacilli</taxon>
        <taxon>Bacillales</taxon>
        <taxon>Paenibacillaceae</taxon>
        <taxon>Paenibacillus</taxon>
    </lineage>
</organism>
<dbReference type="EMBL" id="MPTC01000008">
    <property type="protein sequence ID" value="OMD41117.1"/>
    <property type="molecule type" value="Genomic_DNA"/>
</dbReference>
<reference evidence="2 3" key="1">
    <citation type="submission" date="2016-10" db="EMBL/GenBank/DDBJ databases">
        <title>Paenibacillus species isolates.</title>
        <authorList>
            <person name="Beno S.M."/>
        </authorList>
    </citation>
    <scope>NUCLEOTIDE SEQUENCE [LARGE SCALE GENOMIC DNA]</scope>
    <source>
        <strain evidence="2 3">FSL H7-0710</strain>
    </source>
</reference>
<dbReference type="AlphaFoldDB" id="A0A1R0Y1F7"/>
<proteinExistence type="predicted"/>
<dbReference type="RefSeq" id="WP_076119261.1">
    <property type="nucleotide sequence ID" value="NZ_MPTC01000008.1"/>
</dbReference>
<dbReference type="InterPro" id="IPR028985">
    <property type="entry name" value="Bacillus_phage_prot-like"/>
</dbReference>
<dbReference type="InterPro" id="IPR041270">
    <property type="entry name" value="Phage_ABA_S"/>
</dbReference>
<name>A0A1R0Y1F7_9BACL</name>
<feature type="domain" description="Phage ABA sandwich" evidence="1">
    <location>
        <begin position="17"/>
        <end position="108"/>
    </location>
</feature>
<dbReference type="Proteomes" id="UP000187439">
    <property type="component" value="Unassembled WGS sequence"/>
</dbReference>
<dbReference type="Gene3D" id="3.30.2120.10">
    <property type="entry name" value="Bacillus phage protein-like"/>
    <property type="match status" value="1"/>
</dbReference>
<dbReference type="Pfam" id="PF18066">
    <property type="entry name" value="Phage_ABA_S"/>
    <property type="match status" value="1"/>
</dbReference>
<accession>A0A1R0Y1F7</accession>
<evidence type="ECO:0000259" key="1">
    <source>
        <dbReference type="Pfam" id="PF18066"/>
    </source>
</evidence>
<protein>
    <recommendedName>
        <fullName evidence="1">Phage ABA sandwich domain-containing protein</fullName>
    </recommendedName>
</protein>
<evidence type="ECO:0000313" key="3">
    <source>
        <dbReference type="Proteomes" id="UP000187439"/>
    </source>
</evidence>
<comment type="caution">
    <text evidence="2">The sequence shown here is derived from an EMBL/GenBank/DDBJ whole genome shotgun (WGS) entry which is preliminary data.</text>
</comment>
<sequence length="120" mass="13873">MDSLNWLSLSYEEKDKIIAQEVLDFNCFNSAEGTYWFQKHYDLGLWRFTNNLQDATKVLDKMGESKLKANFLMLSPTQYQCSFYDNDLDIESMICSETLADAICLAAITYKKKSYKSSSV</sequence>
<evidence type="ECO:0000313" key="2">
    <source>
        <dbReference type="EMBL" id="OMD41117.1"/>
    </source>
</evidence>